<protein>
    <submittedName>
        <fullName evidence="3">Uncharacterized protein</fullName>
    </submittedName>
</protein>
<evidence type="ECO:0000256" key="2">
    <source>
        <dbReference type="SAM" id="SignalP"/>
    </source>
</evidence>
<reference evidence="3" key="1">
    <citation type="submission" date="2023-03" db="EMBL/GenBank/DDBJ databases">
        <authorList>
            <person name="Steffen K."/>
            <person name="Cardenas P."/>
        </authorList>
    </citation>
    <scope>NUCLEOTIDE SEQUENCE</scope>
</reference>
<accession>A0AA35X7L5</accession>
<keyword evidence="2" id="KW-0732">Signal</keyword>
<evidence type="ECO:0000313" key="3">
    <source>
        <dbReference type="EMBL" id="CAI8042566.1"/>
    </source>
</evidence>
<keyword evidence="4" id="KW-1185">Reference proteome</keyword>
<gene>
    <name evidence="3" type="ORF">GBAR_LOCUS23608</name>
</gene>
<dbReference type="Proteomes" id="UP001174909">
    <property type="component" value="Unassembled WGS sequence"/>
</dbReference>
<evidence type="ECO:0000256" key="1">
    <source>
        <dbReference type="SAM" id="MobiDB-lite"/>
    </source>
</evidence>
<comment type="caution">
    <text evidence="3">The sequence shown here is derived from an EMBL/GenBank/DDBJ whole genome shotgun (WGS) entry which is preliminary data.</text>
</comment>
<dbReference type="EMBL" id="CASHTH010003272">
    <property type="protein sequence ID" value="CAI8042566.1"/>
    <property type="molecule type" value="Genomic_DNA"/>
</dbReference>
<feature type="chain" id="PRO_5041261725" evidence="2">
    <location>
        <begin position="18"/>
        <end position="169"/>
    </location>
</feature>
<proteinExistence type="predicted"/>
<organism evidence="3 4">
    <name type="scientific">Geodia barretti</name>
    <name type="common">Barrett's horny sponge</name>
    <dbReference type="NCBI Taxonomy" id="519541"/>
    <lineage>
        <taxon>Eukaryota</taxon>
        <taxon>Metazoa</taxon>
        <taxon>Porifera</taxon>
        <taxon>Demospongiae</taxon>
        <taxon>Heteroscleromorpha</taxon>
        <taxon>Tetractinellida</taxon>
        <taxon>Astrophorina</taxon>
        <taxon>Geodiidae</taxon>
        <taxon>Geodia</taxon>
    </lineage>
</organism>
<dbReference type="AlphaFoldDB" id="A0AA35X7L5"/>
<name>A0AA35X7L5_GEOBA</name>
<feature type="signal peptide" evidence="2">
    <location>
        <begin position="1"/>
        <end position="17"/>
    </location>
</feature>
<evidence type="ECO:0000313" key="4">
    <source>
        <dbReference type="Proteomes" id="UP001174909"/>
    </source>
</evidence>
<sequence length="169" mass="18600">MTVAILVLTLWVGVVLSCTDKDVQMIATELGALDDLEGLAGWMGINFLPIRQNCASSLALAECHSRRLVRSYCDKSGLSSQQVAAEISNILEKYMKNKRIAQLLRQLDFTESGRSHDEPRVCDSMDSVCLSSTPVQESSSSSWKTFNSKTTSGDALCGKIHYSTHFCSR</sequence>
<feature type="region of interest" description="Disordered" evidence="1">
    <location>
        <begin position="132"/>
        <end position="151"/>
    </location>
</feature>